<dbReference type="AlphaFoldDB" id="A0A436ZMS4"/>
<feature type="compositionally biased region" description="Basic and acidic residues" evidence="1">
    <location>
        <begin position="211"/>
        <end position="225"/>
    </location>
</feature>
<dbReference type="VEuPathDB" id="FungiDB:DFL_008102"/>
<evidence type="ECO:0000313" key="3">
    <source>
        <dbReference type="Proteomes" id="UP000283090"/>
    </source>
</evidence>
<reference evidence="2 3" key="1">
    <citation type="submission" date="2019-01" db="EMBL/GenBank/DDBJ databases">
        <title>Intercellular communication is required for trap formation in the nematode-trapping fungus Duddingtonia flagrans.</title>
        <authorList>
            <person name="Youssar L."/>
            <person name="Wernet V."/>
            <person name="Hensel N."/>
            <person name="Hildebrandt H.-G."/>
            <person name="Fischer R."/>
        </authorList>
    </citation>
    <scope>NUCLEOTIDE SEQUENCE [LARGE SCALE GENOMIC DNA]</scope>
    <source>
        <strain evidence="2 3">CBS H-5679</strain>
    </source>
</reference>
<evidence type="ECO:0000256" key="1">
    <source>
        <dbReference type="SAM" id="MobiDB-lite"/>
    </source>
</evidence>
<gene>
    <name evidence="2" type="ORF">DFL_008102</name>
</gene>
<evidence type="ECO:0000313" key="2">
    <source>
        <dbReference type="EMBL" id="RVD80197.1"/>
    </source>
</evidence>
<comment type="caution">
    <text evidence="2">The sequence shown here is derived from an EMBL/GenBank/DDBJ whole genome shotgun (WGS) entry which is preliminary data.</text>
</comment>
<dbReference type="GeneID" id="93590413"/>
<organism evidence="2 3">
    <name type="scientific">Arthrobotrys flagrans</name>
    <name type="common">Nematode-trapping fungus</name>
    <name type="synonym">Trichothecium flagrans</name>
    <dbReference type="NCBI Taxonomy" id="97331"/>
    <lineage>
        <taxon>Eukaryota</taxon>
        <taxon>Fungi</taxon>
        <taxon>Dikarya</taxon>
        <taxon>Ascomycota</taxon>
        <taxon>Pezizomycotina</taxon>
        <taxon>Orbiliomycetes</taxon>
        <taxon>Orbiliales</taxon>
        <taxon>Orbiliaceae</taxon>
        <taxon>Arthrobotrys</taxon>
    </lineage>
</organism>
<name>A0A436ZMS4_ARTFL</name>
<feature type="region of interest" description="Disordered" evidence="1">
    <location>
        <begin position="211"/>
        <end position="252"/>
    </location>
</feature>
<dbReference type="OrthoDB" id="5292938at2759"/>
<sequence length="376" mass="41817">MPTPLTSIKATARGFEILLMPYDVMKHMATHQKLAQGDTSTDYGNDSIFLTIEIAGQEEVEQGKERSSFCITFPANKSSVGRLKYTELHKSVVYYRCGDGEENASVWLLSTSLPKFELKSKAANSPWRVIKPRAGADTPERRDALYMRCPKGRQINADFFAKCELGNLRCGNLAPGLQFRDSFDPVGKLRRGVVANDFLIRIDSETLLKILRDPNRKPKQDDKTPPPEPNPDNVPEQSGVPDPPVRPESHGEEVPTAVNFLIASPDSKISVPAAPMSETGPRPGTPASEFHILDDPCPGQLILLSASSIVEPNITSYESLIDVGVDFVDSGQFERKSWVDILFNEMLSEKVVEKKLVSRSSYWLDILKEEFHEGQI</sequence>
<keyword evidence="3" id="KW-1185">Reference proteome</keyword>
<accession>A0A436ZMS4</accession>
<proteinExistence type="predicted"/>
<dbReference type="RefSeq" id="XP_067485741.1">
    <property type="nucleotide sequence ID" value="XM_067637788.1"/>
</dbReference>
<dbReference type="EMBL" id="SAEB01000012">
    <property type="protein sequence ID" value="RVD80197.1"/>
    <property type="molecule type" value="Genomic_DNA"/>
</dbReference>
<protein>
    <submittedName>
        <fullName evidence="2">Uncharacterized protein</fullName>
    </submittedName>
</protein>
<dbReference type="Proteomes" id="UP000283090">
    <property type="component" value="Unassembled WGS sequence"/>
</dbReference>